<sequence length="109" mass="11621">MALRTSSVILVLVATAGCARAHGLSQAARVRPVIDAPDQFVPPTTGVEASEGVCRSPLRDPRIGADLRLVRSIPGLGDYEIPAQAYGARASELLRIDCHTWRAVGFVSR</sequence>
<dbReference type="Proteomes" id="UP000264071">
    <property type="component" value="Unassembled WGS sequence"/>
</dbReference>
<proteinExistence type="predicted"/>
<dbReference type="AlphaFoldDB" id="A0A3D4V6R9"/>
<organism evidence="2 3">
    <name type="scientific">Gemmatimonas aurantiaca</name>
    <dbReference type="NCBI Taxonomy" id="173480"/>
    <lineage>
        <taxon>Bacteria</taxon>
        <taxon>Pseudomonadati</taxon>
        <taxon>Gemmatimonadota</taxon>
        <taxon>Gemmatimonadia</taxon>
        <taxon>Gemmatimonadales</taxon>
        <taxon>Gemmatimonadaceae</taxon>
        <taxon>Gemmatimonas</taxon>
    </lineage>
</organism>
<evidence type="ECO:0000313" key="2">
    <source>
        <dbReference type="EMBL" id="HCT56514.1"/>
    </source>
</evidence>
<feature type="chain" id="PRO_5017793274" description="Lipoprotein" evidence="1">
    <location>
        <begin position="22"/>
        <end position="109"/>
    </location>
</feature>
<feature type="signal peptide" evidence="1">
    <location>
        <begin position="1"/>
        <end position="21"/>
    </location>
</feature>
<gene>
    <name evidence="2" type="ORF">DGD08_04795</name>
</gene>
<evidence type="ECO:0008006" key="4">
    <source>
        <dbReference type="Google" id="ProtNLM"/>
    </source>
</evidence>
<evidence type="ECO:0000313" key="3">
    <source>
        <dbReference type="Proteomes" id="UP000264071"/>
    </source>
</evidence>
<accession>A0A3D4V6R9</accession>
<reference evidence="2 3" key="1">
    <citation type="journal article" date="2018" name="Nat. Biotechnol.">
        <title>A standardized bacterial taxonomy based on genome phylogeny substantially revises the tree of life.</title>
        <authorList>
            <person name="Parks D.H."/>
            <person name="Chuvochina M."/>
            <person name="Waite D.W."/>
            <person name="Rinke C."/>
            <person name="Skarshewski A."/>
            <person name="Chaumeil P.A."/>
            <person name="Hugenholtz P."/>
        </authorList>
    </citation>
    <scope>NUCLEOTIDE SEQUENCE [LARGE SCALE GENOMIC DNA]</scope>
    <source>
        <strain evidence="2">UBA8844</strain>
    </source>
</reference>
<dbReference type="EMBL" id="DPIY01000005">
    <property type="protein sequence ID" value="HCT56514.1"/>
    <property type="molecule type" value="Genomic_DNA"/>
</dbReference>
<name>A0A3D4V6R9_9BACT</name>
<protein>
    <recommendedName>
        <fullName evidence="4">Lipoprotein</fullName>
    </recommendedName>
</protein>
<keyword evidence="1" id="KW-0732">Signal</keyword>
<evidence type="ECO:0000256" key="1">
    <source>
        <dbReference type="SAM" id="SignalP"/>
    </source>
</evidence>
<comment type="caution">
    <text evidence="2">The sequence shown here is derived from an EMBL/GenBank/DDBJ whole genome shotgun (WGS) entry which is preliminary data.</text>
</comment>
<dbReference type="PROSITE" id="PS51257">
    <property type="entry name" value="PROKAR_LIPOPROTEIN"/>
    <property type="match status" value="1"/>
</dbReference>